<dbReference type="AlphaFoldDB" id="A0A2J6QW77"/>
<gene>
    <name evidence="2" type="ORF">L207DRAFT_223031</name>
</gene>
<protein>
    <submittedName>
        <fullName evidence="2">Uncharacterized protein</fullName>
    </submittedName>
</protein>
<accession>A0A2J6QW77</accession>
<proteinExistence type="predicted"/>
<evidence type="ECO:0000256" key="1">
    <source>
        <dbReference type="SAM" id="MobiDB-lite"/>
    </source>
</evidence>
<organism evidence="2 3">
    <name type="scientific">Hyaloscypha variabilis (strain UAMH 11265 / GT02V1 / F)</name>
    <name type="common">Meliniomyces variabilis</name>
    <dbReference type="NCBI Taxonomy" id="1149755"/>
    <lineage>
        <taxon>Eukaryota</taxon>
        <taxon>Fungi</taxon>
        <taxon>Dikarya</taxon>
        <taxon>Ascomycota</taxon>
        <taxon>Pezizomycotina</taxon>
        <taxon>Leotiomycetes</taxon>
        <taxon>Helotiales</taxon>
        <taxon>Hyaloscyphaceae</taxon>
        <taxon>Hyaloscypha</taxon>
        <taxon>Hyaloscypha variabilis</taxon>
    </lineage>
</organism>
<evidence type="ECO:0000313" key="2">
    <source>
        <dbReference type="EMBL" id="PMD30527.1"/>
    </source>
</evidence>
<keyword evidence="3" id="KW-1185">Reference proteome</keyword>
<feature type="region of interest" description="Disordered" evidence="1">
    <location>
        <begin position="138"/>
        <end position="160"/>
    </location>
</feature>
<dbReference type="EMBL" id="KZ613966">
    <property type="protein sequence ID" value="PMD30527.1"/>
    <property type="molecule type" value="Genomic_DNA"/>
</dbReference>
<name>A0A2J6QW77_HYAVF</name>
<dbReference type="Proteomes" id="UP000235786">
    <property type="component" value="Unassembled WGS sequence"/>
</dbReference>
<reference evidence="2 3" key="1">
    <citation type="submission" date="2016-04" db="EMBL/GenBank/DDBJ databases">
        <title>A degradative enzymes factory behind the ericoid mycorrhizal symbiosis.</title>
        <authorList>
            <consortium name="DOE Joint Genome Institute"/>
            <person name="Martino E."/>
            <person name="Morin E."/>
            <person name="Grelet G."/>
            <person name="Kuo A."/>
            <person name="Kohler A."/>
            <person name="Daghino S."/>
            <person name="Barry K."/>
            <person name="Choi C."/>
            <person name="Cichocki N."/>
            <person name="Clum A."/>
            <person name="Copeland A."/>
            <person name="Hainaut M."/>
            <person name="Haridas S."/>
            <person name="Labutti K."/>
            <person name="Lindquist E."/>
            <person name="Lipzen A."/>
            <person name="Khouja H.-R."/>
            <person name="Murat C."/>
            <person name="Ohm R."/>
            <person name="Olson A."/>
            <person name="Spatafora J."/>
            <person name="Veneault-Fourrey C."/>
            <person name="Henrissat B."/>
            <person name="Grigoriev I."/>
            <person name="Martin F."/>
            <person name="Perotto S."/>
        </authorList>
    </citation>
    <scope>NUCLEOTIDE SEQUENCE [LARGE SCALE GENOMIC DNA]</scope>
    <source>
        <strain evidence="2 3">F</strain>
    </source>
</reference>
<evidence type="ECO:0000313" key="3">
    <source>
        <dbReference type="Proteomes" id="UP000235786"/>
    </source>
</evidence>
<sequence length="160" mass="17801">MKTRWNKISLRRFLAHYGGSSDSKSMASHACLSRCATLPHLPPPPRQHGLGRCVTPSQRSFATKQTPQNAFTLTSQTGTLTPPFSQQLAQESFTPYPTKSIDRKGIRALHATRLPVSSKLHIPQRTHGRSLHTAFRKAGLQRPPPAKHQPWQAISVRAAR</sequence>